<reference evidence="3 4" key="1">
    <citation type="submission" date="2017-02" db="EMBL/GenBank/DDBJ databases">
        <title>Draft Genome Sequences of 'Candidatus Synechococcus spongiarum', Cyanobacterial Symbionts of the Mediterranean Sponge Aplysina aerophoba from two locations.</title>
        <authorList>
            <person name="Slaby B.M."/>
            <person name="Hentschel U."/>
        </authorList>
    </citation>
    <scope>NUCLEOTIDE SEQUENCE [LARGE SCALE GENOMIC DNA]</scope>
    <source>
        <strain evidence="3">LMB bulk15M</strain>
    </source>
</reference>
<evidence type="ECO:0000313" key="3">
    <source>
        <dbReference type="EMBL" id="OOV34161.1"/>
    </source>
</evidence>
<dbReference type="PANTHER" id="PTHR35604">
    <property type="entry name" value="TRANSPOSASE INSH FOR INSERTION SEQUENCE ELEMENT IS5A-RELATED"/>
    <property type="match status" value="1"/>
</dbReference>
<evidence type="ECO:0000259" key="2">
    <source>
        <dbReference type="Pfam" id="PF01609"/>
    </source>
</evidence>
<dbReference type="GO" id="GO:0003677">
    <property type="term" value="F:DNA binding"/>
    <property type="evidence" value="ECO:0007669"/>
    <property type="project" value="InterPro"/>
</dbReference>
<dbReference type="EMBL" id="MWLD01000043">
    <property type="protein sequence ID" value="OOV34161.1"/>
    <property type="molecule type" value="Genomic_DNA"/>
</dbReference>
<name>A0A1T1CZX6_9SYNE</name>
<sequence>MNRMDPYLEFAGTSIMERSFAELEYENKKTTRRELFPEGIEEQIPWHGLVEQIRPYYSVSNSSTTSVIRPWSTCSMRLRACVALTGIRLEKAPGETTIPNFRHLLERHGPGQVLFETVREYLSDQGLMLKQGRKILDARIIAAPTSRKNCSGEGDPGMKQSRKGKQRHLDMKPPIGVDDQTGLVHSLATPSAKVHDRTPADRLLHGEEVRVWGGCRLSGD</sequence>
<feature type="domain" description="Transposase IS4-like" evidence="2">
    <location>
        <begin position="135"/>
        <end position="220"/>
    </location>
</feature>
<gene>
    <name evidence="3" type="ORF">BV61_03305</name>
</gene>
<feature type="region of interest" description="Disordered" evidence="1">
    <location>
        <begin position="147"/>
        <end position="180"/>
    </location>
</feature>
<protein>
    <recommendedName>
        <fullName evidence="2">Transposase IS4-like domain-containing protein</fullName>
    </recommendedName>
</protein>
<accession>A0A1T1CZX6</accession>
<dbReference type="GO" id="GO:0006313">
    <property type="term" value="P:DNA transposition"/>
    <property type="evidence" value="ECO:0007669"/>
    <property type="project" value="InterPro"/>
</dbReference>
<dbReference type="Proteomes" id="UP000242636">
    <property type="component" value="Unassembled WGS sequence"/>
</dbReference>
<organism evidence="3 4">
    <name type="scientific">Candidatus Synechococcus spongiarum LMB bulk15M</name>
    <dbReference type="NCBI Taxonomy" id="1943582"/>
    <lineage>
        <taxon>Bacteria</taxon>
        <taxon>Bacillati</taxon>
        <taxon>Cyanobacteriota</taxon>
        <taxon>Cyanophyceae</taxon>
        <taxon>Synechococcales</taxon>
        <taxon>Synechococcaceae</taxon>
        <taxon>Synechococcus</taxon>
    </lineage>
</organism>
<comment type="caution">
    <text evidence="3">The sequence shown here is derived from an EMBL/GenBank/DDBJ whole genome shotgun (WGS) entry which is preliminary data.</text>
</comment>
<evidence type="ECO:0000256" key="1">
    <source>
        <dbReference type="SAM" id="MobiDB-lite"/>
    </source>
</evidence>
<dbReference type="InterPro" id="IPR002559">
    <property type="entry name" value="Transposase_11"/>
</dbReference>
<dbReference type="PANTHER" id="PTHR35604:SF2">
    <property type="entry name" value="TRANSPOSASE INSH FOR INSERTION SEQUENCE ELEMENT IS5A-RELATED"/>
    <property type="match status" value="1"/>
</dbReference>
<keyword evidence="4" id="KW-1185">Reference proteome</keyword>
<dbReference type="AlphaFoldDB" id="A0A1T1CZX6"/>
<dbReference type="GO" id="GO:0004803">
    <property type="term" value="F:transposase activity"/>
    <property type="evidence" value="ECO:0007669"/>
    <property type="project" value="InterPro"/>
</dbReference>
<dbReference type="Pfam" id="PF01609">
    <property type="entry name" value="DDE_Tnp_1"/>
    <property type="match status" value="1"/>
</dbReference>
<evidence type="ECO:0000313" key="4">
    <source>
        <dbReference type="Proteomes" id="UP000242636"/>
    </source>
</evidence>
<proteinExistence type="predicted"/>